<keyword evidence="3" id="KW-0349">Heme</keyword>
<evidence type="ECO:0000256" key="2">
    <source>
        <dbReference type="ARBA" id="ARBA00023004"/>
    </source>
</evidence>
<dbReference type="GO" id="GO:0046872">
    <property type="term" value="F:metal ion binding"/>
    <property type="evidence" value="ECO:0007669"/>
    <property type="project" value="UniProtKB-KW"/>
</dbReference>
<feature type="chain" id="PRO_5008381657" evidence="4">
    <location>
        <begin position="42"/>
        <end position="467"/>
    </location>
</feature>
<organism evidence="6 7">
    <name type="scientific">Candidatus Accumulibacter aalborgensis</name>
    <dbReference type="NCBI Taxonomy" id="1860102"/>
    <lineage>
        <taxon>Bacteria</taxon>
        <taxon>Pseudomonadati</taxon>
        <taxon>Pseudomonadota</taxon>
        <taxon>Betaproteobacteria</taxon>
        <taxon>Candidatus Accumulibacter</taxon>
    </lineage>
</organism>
<evidence type="ECO:0000256" key="3">
    <source>
        <dbReference type="PROSITE-ProRule" id="PRU00433"/>
    </source>
</evidence>
<gene>
    <name evidence="6" type="ORF">ACCAA_370050</name>
</gene>
<dbReference type="InterPro" id="IPR009056">
    <property type="entry name" value="Cyt_c-like_dom"/>
</dbReference>
<evidence type="ECO:0000313" key="6">
    <source>
        <dbReference type="EMBL" id="SBT06972.1"/>
    </source>
</evidence>
<name>A0A1A8XR84_9PROT</name>
<dbReference type="AlphaFoldDB" id="A0A1A8XR84"/>
<keyword evidence="1 3" id="KW-0479">Metal-binding</keyword>
<keyword evidence="7" id="KW-1185">Reference proteome</keyword>
<protein>
    <submittedName>
        <fullName evidence="6">Cytochrome c1 protein</fullName>
    </submittedName>
</protein>
<feature type="domain" description="Cytochrome c" evidence="5">
    <location>
        <begin position="36"/>
        <end position="130"/>
    </location>
</feature>
<dbReference type="PROSITE" id="PS51007">
    <property type="entry name" value="CYTC"/>
    <property type="match status" value="1"/>
</dbReference>
<accession>A0A1A8XR84</accession>
<feature type="signal peptide" evidence="4">
    <location>
        <begin position="1"/>
        <end position="41"/>
    </location>
</feature>
<dbReference type="STRING" id="1860102.ACCAA_370050"/>
<keyword evidence="2 3" id="KW-0408">Iron</keyword>
<dbReference type="Proteomes" id="UP000199169">
    <property type="component" value="Unassembled WGS sequence"/>
</dbReference>
<dbReference type="GO" id="GO:0009055">
    <property type="term" value="F:electron transfer activity"/>
    <property type="evidence" value="ECO:0007669"/>
    <property type="project" value="InterPro"/>
</dbReference>
<evidence type="ECO:0000256" key="4">
    <source>
        <dbReference type="SAM" id="SignalP"/>
    </source>
</evidence>
<reference evidence="6 7" key="1">
    <citation type="submission" date="2016-06" db="EMBL/GenBank/DDBJ databases">
        <authorList>
            <person name="Kjaerup R.B."/>
            <person name="Dalgaard T.S."/>
            <person name="Juul-Madsen H.R."/>
        </authorList>
    </citation>
    <scope>NUCLEOTIDE SEQUENCE [LARGE SCALE GENOMIC DNA]</scope>
    <source>
        <strain evidence="6">3</strain>
    </source>
</reference>
<sequence>MIAMKMPLAGEWRRWARWPCASTALLASVLLATTFSTTAQAVPSYARQTGSECAACHIGSFGPQLTPYGIRFKVGGYTDTDGKDGKVPISAMAVANWTRSTKDLPEAPAHFSTNNNAAVQEVSLFLAGRLTDHIGTFIQGTYSGVDRKSFLDQVDIRYASTLNLGEQEGVVGISLNNNPTLTDPFNTLAQWRFPYTASDFGFGTGAAPLVENLGGSVVGINAYTLWDKNFYAELGVYRALSGNTVNKINTSQVATATIDPGKFSGVGTYWRLAYFKDMKRDNFNVGVFGFNAGVENANDPGSADHYQDLGIDASYQFLGNREHIFTVNASYVWEKQNLNYTYNALGASQHSTDTLDTFRLATSYHYKQTWGATAGLFDTRGSSDNGLYGSVSYNNRPDTSGYILQADWTPWGKEGSWGAPWANVRLGLQYTGYTRFNGGSHYIDEVNNIDRKATDNNTTMLFLWLAI</sequence>
<evidence type="ECO:0000313" key="7">
    <source>
        <dbReference type="Proteomes" id="UP000199169"/>
    </source>
</evidence>
<keyword evidence="4" id="KW-0732">Signal</keyword>
<proteinExistence type="predicted"/>
<dbReference type="RefSeq" id="WP_245754547.1">
    <property type="nucleotide sequence ID" value="NZ_FLQX01000113.1"/>
</dbReference>
<dbReference type="EMBL" id="FLQX01000113">
    <property type="protein sequence ID" value="SBT06972.1"/>
    <property type="molecule type" value="Genomic_DNA"/>
</dbReference>
<dbReference type="GO" id="GO:0020037">
    <property type="term" value="F:heme binding"/>
    <property type="evidence" value="ECO:0007669"/>
    <property type="project" value="InterPro"/>
</dbReference>
<evidence type="ECO:0000256" key="1">
    <source>
        <dbReference type="ARBA" id="ARBA00022723"/>
    </source>
</evidence>
<evidence type="ECO:0000259" key="5">
    <source>
        <dbReference type="PROSITE" id="PS51007"/>
    </source>
</evidence>